<name>E4X6T3_OIKDI</name>
<dbReference type="Gene3D" id="2.70.160.11">
    <property type="entry name" value="Hnrnp arginine n-methyltransferase1"/>
    <property type="match status" value="1"/>
</dbReference>
<evidence type="ECO:0000313" key="2">
    <source>
        <dbReference type="Proteomes" id="UP000001307"/>
    </source>
</evidence>
<sequence>MYCQEFYSSEIDKKSNFRSKVLAPFMARKKPTRECYWEPYEGERVDMLADYDPSNVGERQLMLEIDFQDVEKLHKLRFGDELQSLTMAFANASGKANALVISFELDLTENITIDNHVGTESCWEQAVYPFFNQFSREFEATFQIEHDTAILVSVSNEDNSNIPYSYAHSRLVYQFNSQLRKQQVENIFANEKILILHSQRAEYDIIYKALEIKSPLIICGYNEDTGQKLRRVVIDESRDEDVIDGKRIKIDIVPTLADAINLTPESKEIALCITFLNENGMINWTIFSQYLSKELFCGVDYSEAEKLCSPVLVTIHFKLVHSAEIERRVICWDKNREHAELFSNAELPALSGC</sequence>
<keyword evidence="2" id="KW-1185">Reference proteome</keyword>
<gene>
    <name evidence="1" type="ORF">GSOID_T00003405001</name>
</gene>
<evidence type="ECO:0000313" key="1">
    <source>
        <dbReference type="EMBL" id="CBY08037.1"/>
    </source>
</evidence>
<dbReference type="AlphaFoldDB" id="E4X6T3"/>
<proteinExistence type="predicted"/>
<dbReference type="InParanoid" id="E4X6T3"/>
<organism evidence="1">
    <name type="scientific">Oikopleura dioica</name>
    <name type="common">Tunicate</name>
    <dbReference type="NCBI Taxonomy" id="34765"/>
    <lineage>
        <taxon>Eukaryota</taxon>
        <taxon>Metazoa</taxon>
        <taxon>Chordata</taxon>
        <taxon>Tunicata</taxon>
        <taxon>Appendicularia</taxon>
        <taxon>Copelata</taxon>
        <taxon>Oikopleuridae</taxon>
        <taxon>Oikopleura</taxon>
    </lineage>
</organism>
<protein>
    <submittedName>
        <fullName evidence="1">Uncharacterized protein</fullName>
    </submittedName>
</protein>
<dbReference type="EMBL" id="FN653027">
    <property type="protein sequence ID" value="CBY08037.1"/>
    <property type="molecule type" value="Genomic_DNA"/>
</dbReference>
<accession>E4X6T3</accession>
<dbReference type="Proteomes" id="UP000001307">
    <property type="component" value="Unassembled WGS sequence"/>
</dbReference>
<reference evidence="1" key="1">
    <citation type="journal article" date="2010" name="Science">
        <title>Plasticity of animal genome architecture unmasked by rapid evolution of a pelagic tunicate.</title>
        <authorList>
            <person name="Denoeud F."/>
            <person name="Henriet S."/>
            <person name="Mungpakdee S."/>
            <person name="Aury J.M."/>
            <person name="Da Silva C."/>
            <person name="Brinkmann H."/>
            <person name="Mikhaleva J."/>
            <person name="Olsen L.C."/>
            <person name="Jubin C."/>
            <person name="Canestro C."/>
            <person name="Bouquet J.M."/>
            <person name="Danks G."/>
            <person name="Poulain J."/>
            <person name="Campsteijn C."/>
            <person name="Adamski M."/>
            <person name="Cross I."/>
            <person name="Yadetie F."/>
            <person name="Muffato M."/>
            <person name="Louis A."/>
            <person name="Butcher S."/>
            <person name="Tsagkogeorga G."/>
            <person name="Konrad A."/>
            <person name="Singh S."/>
            <person name="Jensen M.F."/>
            <person name="Cong E.H."/>
            <person name="Eikeseth-Otteraa H."/>
            <person name="Noel B."/>
            <person name="Anthouard V."/>
            <person name="Porcel B.M."/>
            <person name="Kachouri-Lafond R."/>
            <person name="Nishino A."/>
            <person name="Ugolini M."/>
            <person name="Chourrout P."/>
            <person name="Nishida H."/>
            <person name="Aasland R."/>
            <person name="Huzurbazar S."/>
            <person name="Westhof E."/>
            <person name="Delsuc F."/>
            <person name="Lehrach H."/>
            <person name="Reinhardt R."/>
            <person name="Weissenbach J."/>
            <person name="Roy S.W."/>
            <person name="Artiguenave F."/>
            <person name="Postlethwait J.H."/>
            <person name="Manak J.R."/>
            <person name="Thompson E.M."/>
            <person name="Jaillon O."/>
            <person name="Du Pasquier L."/>
            <person name="Boudinot P."/>
            <person name="Liberles D.A."/>
            <person name="Volff J.N."/>
            <person name="Philippe H."/>
            <person name="Lenhard B."/>
            <person name="Roest Crollius H."/>
            <person name="Wincker P."/>
            <person name="Chourrout D."/>
        </authorList>
    </citation>
    <scope>NUCLEOTIDE SEQUENCE [LARGE SCALE GENOMIC DNA]</scope>
</reference>